<organism evidence="3 4">
    <name type="scientific">Vitis rotundifolia</name>
    <name type="common">Muscadine grape</name>
    <dbReference type="NCBI Taxonomy" id="103349"/>
    <lineage>
        <taxon>Eukaryota</taxon>
        <taxon>Viridiplantae</taxon>
        <taxon>Streptophyta</taxon>
        <taxon>Embryophyta</taxon>
        <taxon>Tracheophyta</taxon>
        <taxon>Spermatophyta</taxon>
        <taxon>Magnoliopsida</taxon>
        <taxon>eudicotyledons</taxon>
        <taxon>Gunneridae</taxon>
        <taxon>Pentapetalae</taxon>
        <taxon>rosids</taxon>
        <taxon>Vitales</taxon>
        <taxon>Vitaceae</taxon>
        <taxon>Viteae</taxon>
        <taxon>Vitis</taxon>
    </lineage>
</organism>
<accession>A0AA39A6F1</accession>
<dbReference type="PROSITE" id="PS50157">
    <property type="entry name" value="ZINC_FINGER_C2H2_2"/>
    <property type="match status" value="1"/>
</dbReference>
<name>A0AA39A6F1_VITRO</name>
<comment type="caution">
    <text evidence="3">The sequence shown here is derived from an EMBL/GenBank/DDBJ whole genome shotgun (WGS) entry which is preliminary data.</text>
</comment>
<keyword evidence="1" id="KW-0863">Zinc-finger</keyword>
<dbReference type="InterPro" id="IPR013087">
    <property type="entry name" value="Znf_C2H2_type"/>
</dbReference>
<dbReference type="PROSITE" id="PS00028">
    <property type="entry name" value="ZINC_FINGER_C2H2_1"/>
    <property type="match status" value="1"/>
</dbReference>
<proteinExistence type="predicted"/>
<reference evidence="3 4" key="1">
    <citation type="journal article" date="2023" name="BMC Biotechnol.">
        <title>Vitis rotundifolia cv Carlos genome sequencing.</title>
        <authorList>
            <person name="Huff M."/>
            <person name="Hulse-Kemp A."/>
            <person name="Scheffler B."/>
            <person name="Youngblood R."/>
            <person name="Simpson S."/>
            <person name="Babiker E."/>
            <person name="Staton M."/>
        </authorList>
    </citation>
    <scope>NUCLEOTIDE SEQUENCE [LARGE SCALE GENOMIC DNA]</scope>
    <source>
        <tissue evidence="3">Leaf</tissue>
    </source>
</reference>
<evidence type="ECO:0000313" key="3">
    <source>
        <dbReference type="EMBL" id="KAJ9700724.1"/>
    </source>
</evidence>
<evidence type="ECO:0000256" key="1">
    <source>
        <dbReference type="PROSITE-ProRule" id="PRU00042"/>
    </source>
</evidence>
<dbReference type="Proteomes" id="UP001168098">
    <property type="component" value="Unassembled WGS sequence"/>
</dbReference>
<keyword evidence="4" id="KW-1185">Reference proteome</keyword>
<dbReference type="GO" id="GO:0008270">
    <property type="term" value="F:zinc ion binding"/>
    <property type="evidence" value="ECO:0007669"/>
    <property type="project" value="UniProtKB-KW"/>
</dbReference>
<keyword evidence="1" id="KW-0479">Metal-binding</keyword>
<sequence length="196" mass="22375">MSRYGWDSGSRNMYRFDQWQHRPQNPPQIACRLCDQIFMSSRALINHLESHMTEDGTISATRQQETNLISPQREGNVSINQFQSNLALLTPLQEIRPSIQNCYSLVQNPAVPARNHISTAQFDVPSPQLQLARSNYMLIKPQPIPSVQPAKQTVIKQLPSDFIKPYIDQLDKPIPGIVELIKSDNDEKKLDLTLKL</sequence>
<keyword evidence="1" id="KW-0862">Zinc</keyword>
<dbReference type="EMBL" id="JARBHA010000005">
    <property type="protein sequence ID" value="KAJ9700724.1"/>
    <property type="molecule type" value="Genomic_DNA"/>
</dbReference>
<feature type="domain" description="C2H2-type" evidence="2">
    <location>
        <begin position="29"/>
        <end position="56"/>
    </location>
</feature>
<protein>
    <recommendedName>
        <fullName evidence="2">C2H2-type domain-containing protein</fullName>
    </recommendedName>
</protein>
<gene>
    <name evidence="3" type="ORF">PVL29_006171</name>
</gene>
<dbReference type="AlphaFoldDB" id="A0AA39A6F1"/>
<evidence type="ECO:0000313" key="4">
    <source>
        <dbReference type="Proteomes" id="UP001168098"/>
    </source>
</evidence>
<evidence type="ECO:0000259" key="2">
    <source>
        <dbReference type="PROSITE" id="PS50157"/>
    </source>
</evidence>